<keyword evidence="4" id="KW-1133">Transmembrane helix</keyword>
<keyword evidence="4" id="KW-0812">Transmembrane</keyword>
<organism evidence="6 7">
    <name type="scientific">Dyella koreensis</name>
    <dbReference type="NCBI Taxonomy" id="311235"/>
    <lineage>
        <taxon>Bacteria</taxon>
        <taxon>Pseudomonadati</taxon>
        <taxon>Pseudomonadota</taxon>
        <taxon>Gammaproteobacteria</taxon>
        <taxon>Lysobacterales</taxon>
        <taxon>Rhodanobacteraceae</taxon>
        <taxon>Dyella</taxon>
    </lineage>
</organism>
<name>A0ABW8K4X6_9GAMM</name>
<keyword evidence="3" id="KW-0902">Two-component regulatory system</keyword>
<protein>
    <submittedName>
        <fullName evidence="6">Sensor histidine kinase</fullName>
    </submittedName>
</protein>
<dbReference type="Proteomes" id="UP001620408">
    <property type="component" value="Unassembled WGS sequence"/>
</dbReference>
<dbReference type="GO" id="GO:0016301">
    <property type="term" value="F:kinase activity"/>
    <property type="evidence" value="ECO:0007669"/>
    <property type="project" value="UniProtKB-KW"/>
</dbReference>
<feature type="transmembrane region" description="Helical" evidence="4">
    <location>
        <begin position="71"/>
        <end position="90"/>
    </location>
</feature>
<dbReference type="InterPro" id="IPR036890">
    <property type="entry name" value="HATPase_C_sf"/>
</dbReference>
<gene>
    <name evidence="6" type="ORF">ISS97_11805</name>
</gene>
<evidence type="ECO:0000256" key="1">
    <source>
        <dbReference type="ARBA" id="ARBA00022679"/>
    </source>
</evidence>
<dbReference type="RefSeq" id="WP_379986470.1">
    <property type="nucleotide sequence ID" value="NZ_JADIKD010000010.1"/>
</dbReference>
<dbReference type="PANTHER" id="PTHR24421:SF59">
    <property type="entry name" value="OXYGEN SENSOR HISTIDINE KINASE NREB"/>
    <property type="match status" value="1"/>
</dbReference>
<dbReference type="SUPFAM" id="SSF55874">
    <property type="entry name" value="ATPase domain of HSP90 chaperone/DNA topoisomerase II/histidine kinase"/>
    <property type="match status" value="1"/>
</dbReference>
<reference evidence="6 7" key="1">
    <citation type="submission" date="2020-10" db="EMBL/GenBank/DDBJ databases">
        <title>Phylogeny of dyella-like bacteria.</title>
        <authorList>
            <person name="Fu J."/>
        </authorList>
    </citation>
    <scope>NUCLEOTIDE SEQUENCE [LARGE SCALE GENOMIC DNA]</scope>
    <source>
        <strain evidence="6 7">BB4</strain>
    </source>
</reference>
<evidence type="ECO:0000256" key="3">
    <source>
        <dbReference type="ARBA" id="ARBA00023012"/>
    </source>
</evidence>
<evidence type="ECO:0000259" key="5">
    <source>
        <dbReference type="SMART" id="SM00387"/>
    </source>
</evidence>
<keyword evidence="2 6" id="KW-0418">Kinase</keyword>
<dbReference type="InterPro" id="IPR011712">
    <property type="entry name" value="Sig_transdc_His_kin_sub3_dim/P"/>
</dbReference>
<dbReference type="SMART" id="SM00387">
    <property type="entry name" value="HATPase_c"/>
    <property type="match status" value="1"/>
</dbReference>
<feature type="domain" description="Histidine kinase/HSP90-like ATPase" evidence="5">
    <location>
        <begin position="287"/>
        <end position="375"/>
    </location>
</feature>
<evidence type="ECO:0000313" key="7">
    <source>
        <dbReference type="Proteomes" id="UP001620408"/>
    </source>
</evidence>
<evidence type="ECO:0000256" key="4">
    <source>
        <dbReference type="SAM" id="Phobius"/>
    </source>
</evidence>
<keyword evidence="7" id="KW-1185">Reference proteome</keyword>
<keyword evidence="4" id="KW-0472">Membrane</keyword>
<dbReference type="InterPro" id="IPR003594">
    <property type="entry name" value="HATPase_dom"/>
</dbReference>
<accession>A0ABW8K4X6</accession>
<dbReference type="Pfam" id="PF02518">
    <property type="entry name" value="HATPase_c"/>
    <property type="match status" value="1"/>
</dbReference>
<keyword evidence="1" id="KW-0808">Transferase</keyword>
<proteinExistence type="predicted"/>
<sequence length="378" mass="41002">MRLAISPQSAIAVAGLMAWAAIGLELWSGPLAATTLGALFPVHGLSRSLHAVFLLVFLASIGIRGHDAVQLALAATLSAITLALVALYRYNSAAALLIVPMLAFARLLNVRMLTAVYVALNALLLTIVLMFRQMDAPLTYVSLHASLQLFAIMVARFAQNAEHARNMLASAHAELLTTRGMLAESARHQERLRLSRELHDVAGHKLTALRLNLAAITHNRHLDQAAAVVLCSRLTEELLDDLRGVVHQLRLHDGLELGATLHRLAAPFPRPRVLLDIADDARVATLDQAEALLRTFQEGLTNAARHGDAAHVWATLSRDGDQVRLVIRDDGRGRAPVRAGHGLSGMRERLQALGGDLEFERAGDTGFHLSAWLPIAWP</sequence>
<dbReference type="Pfam" id="PF07730">
    <property type="entry name" value="HisKA_3"/>
    <property type="match status" value="1"/>
</dbReference>
<feature type="transmembrane region" description="Helical" evidence="4">
    <location>
        <begin position="110"/>
        <end position="131"/>
    </location>
</feature>
<dbReference type="EMBL" id="JADIKD010000010">
    <property type="protein sequence ID" value="MFK2917949.1"/>
    <property type="molecule type" value="Genomic_DNA"/>
</dbReference>
<dbReference type="Gene3D" id="3.30.565.10">
    <property type="entry name" value="Histidine kinase-like ATPase, C-terminal domain"/>
    <property type="match status" value="1"/>
</dbReference>
<dbReference type="PANTHER" id="PTHR24421">
    <property type="entry name" value="NITRATE/NITRITE SENSOR PROTEIN NARX-RELATED"/>
    <property type="match status" value="1"/>
</dbReference>
<evidence type="ECO:0000313" key="6">
    <source>
        <dbReference type="EMBL" id="MFK2917949.1"/>
    </source>
</evidence>
<dbReference type="Gene3D" id="1.20.5.1930">
    <property type="match status" value="1"/>
</dbReference>
<dbReference type="InterPro" id="IPR050482">
    <property type="entry name" value="Sensor_HK_TwoCompSys"/>
</dbReference>
<evidence type="ECO:0000256" key="2">
    <source>
        <dbReference type="ARBA" id="ARBA00022777"/>
    </source>
</evidence>
<dbReference type="CDD" id="cd16917">
    <property type="entry name" value="HATPase_UhpB-NarQ-NarX-like"/>
    <property type="match status" value="1"/>
</dbReference>
<comment type="caution">
    <text evidence="6">The sequence shown here is derived from an EMBL/GenBank/DDBJ whole genome shotgun (WGS) entry which is preliminary data.</text>
</comment>
<feature type="transmembrane region" description="Helical" evidence="4">
    <location>
        <begin position="36"/>
        <end position="59"/>
    </location>
</feature>